<dbReference type="GO" id="GO:0036158">
    <property type="term" value="P:outer dynein arm assembly"/>
    <property type="evidence" value="ECO:0007669"/>
    <property type="project" value="TreeGrafter"/>
</dbReference>
<evidence type="ECO:0000256" key="7">
    <source>
        <dbReference type="ARBA" id="ARBA00023273"/>
    </source>
</evidence>
<organism evidence="11 12">
    <name type="scientific">Dendroctonus ponderosae</name>
    <name type="common">Mountain pine beetle</name>
    <dbReference type="NCBI Taxonomy" id="77166"/>
    <lineage>
        <taxon>Eukaryota</taxon>
        <taxon>Metazoa</taxon>
        <taxon>Ecdysozoa</taxon>
        <taxon>Arthropoda</taxon>
        <taxon>Hexapoda</taxon>
        <taxon>Insecta</taxon>
        <taxon>Pterygota</taxon>
        <taxon>Neoptera</taxon>
        <taxon>Endopterygota</taxon>
        <taxon>Coleoptera</taxon>
        <taxon>Polyphaga</taxon>
        <taxon>Cucujiformia</taxon>
        <taxon>Curculionidae</taxon>
        <taxon>Scolytinae</taxon>
        <taxon>Dendroctonus</taxon>
    </lineage>
</organism>
<dbReference type="AlphaFoldDB" id="A0AAR5Q8I7"/>
<proteinExistence type="inferred from homology"/>
<dbReference type="PROSITE" id="PS51450">
    <property type="entry name" value="LRR"/>
    <property type="match status" value="3"/>
</dbReference>
<evidence type="ECO:0000256" key="3">
    <source>
        <dbReference type="ARBA" id="ARBA00022490"/>
    </source>
</evidence>
<dbReference type="Pfam" id="PF23602">
    <property type="entry name" value="CS_DNAAF11_C"/>
    <property type="match status" value="1"/>
</dbReference>
<feature type="domain" description="Dynein axonemal assembly factor 11-like CS" evidence="10">
    <location>
        <begin position="218"/>
        <end position="330"/>
    </location>
</feature>
<keyword evidence="12" id="KW-1185">Reference proteome</keyword>
<dbReference type="Gene3D" id="3.80.10.10">
    <property type="entry name" value="Ribonuclease Inhibitor"/>
    <property type="match status" value="1"/>
</dbReference>
<dbReference type="InterPro" id="IPR032675">
    <property type="entry name" value="LRR_dom_sf"/>
</dbReference>
<dbReference type="InterPro" id="IPR001611">
    <property type="entry name" value="Leu-rich_rpt"/>
</dbReference>
<dbReference type="EnsemblMetazoa" id="XM_019913980.1">
    <property type="protein sequence ID" value="XP_019769539.1"/>
    <property type="gene ID" value="LOC109544008"/>
</dbReference>
<evidence type="ECO:0000256" key="2">
    <source>
        <dbReference type="ARBA" id="ARBA00004496"/>
    </source>
</evidence>
<evidence type="ECO:0000256" key="5">
    <source>
        <dbReference type="ARBA" id="ARBA00022737"/>
    </source>
</evidence>
<sequence length="397" mass="46309">MVFITEELVRKRSEHNEGIIGTLEELSLHQEDIEKIEHINNWCKKIQILYLQANQISKIENLNKLKALQYLNLAINNVEKIENLERCESLEKLDLTLNFIGDLESVKNLKANLHLKDLYLTGNPCCDYKGYRNYVIAQLPQLQCLDVAQITQSERIMAQQNIADVEKDIKKCQENYRIFREQQKERLRNNNSDRLTDAEFWQTVAENSPETRLDIAKRQKKGNKTCEVDTNKHSKRTIRLFNKEGKPLNVNQAKLQFTFTDEDPNIFHLDVAVYKYLDTNLIDVDLQPIYVKITIKGKVFQMVFPEEVHVEKSTALRSQTTGHLVLKLPKFNYKAPITAKQPNQASAKKPEETNVKKTEFLDVHQSEDMDFSKIVENYRKPKTKLDDNPEVPMLEYA</sequence>
<dbReference type="InterPro" id="IPR056496">
    <property type="entry name" value="CS_DNAAF11_C"/>
</dbReference>
<evidence type="ECO:0000256" key="4">
    <source>
        <dbReference type="ARBA" id="ARBA00022614"/>
    </source>
</evidence>
<dbReference type="PANTHER" id="PTHR18849">
    <property type="entry name" value="LEUCINE RICH REPEAT PROTEIN"/>
    <property type="match status" value="1"/>
</dbReference>
<comment type="subcellular location">
    <subcellularLocation>
        <location evidence="1">Cell projection</location>
        <location evidence="1">Cilium</location>
    </subcellularLocation>
    <subcellularLocation>
        <location evidence="2">Cytoplasm</location>
    </subcellularLocation>
</comment>
<feature type="coiled-coil region" evidence="9">
    <location>
        <begin position="155"/>
        <end position="182"/>
    </location>
</feature>
<dbReference type="FunFam" id="3.80.10.10:FF:000052">
    <property type="entry name" value="Leucine rich repeat containing 6"/>
    <property type="match status" value="1"/>
</dbReference>
<name>A0AAR5Q8I7_DENPD</name>
<dbReference type="PANTHER" id="PTHR18849:SF0">
    <property type="entry name" value="CILIA- AND FLAGELLA-ASSOCIATED PROTEIN 410-RELATED"/>
    <property type="match status" value="1"/>
</dbReference>
<keyword evidence="5" id="KW-0677">Repeat</keyword>
<dbReference type="GO" id="GO:0005737">
    <property type="term" value="C:cytoplasm"/>
    <property type="evidence" value="ECO:0007669"/>
    <property type="project" value="UniProtKB-SubCell"/>
</dbReference>
<keyword evidence="7" id="KW-0966">Cell projection</keyword>
<evidence type="ECO:0000313" key="12">
    <source>
        <dbReference type="Proteomes" id="UP000019118"/>
    </source>
</evidence>
<keyword evidence="3" id="KW-0963">Cytoplasm</keyword>
<accession>A0AAR5Q8I7</accession>
<dbReference type="SUPFAM" id="SSF52058">
    <property type="entry name" value="L domain-like"/>
    <property type="match status" value="1"/>
</dbReference>
<dbReference type="KEGG" id="dpa:109544008"/>
<comment type="similarity">
    <text evidence="8">Belongs to the tilB family.</text>
</comment>
<dbReference type="RefSeq" id="XP_019769539.1">
    <property type="nucleotide sequence ID" value="XM_019913980.2"/>
</dbReference>
<evidence type="ECO:0000313" key="11">
    <source>
        <dbReference type="EnsemblMetazoa" id="XP_019769539.1"/>
    </source>
</evidence>
<evidence type="ECO:0000256" key="8">
    <source>
        <dbReference type="ARBA" id="ARBA00049982"/>
    </source>
</evidence>
<dbReference type="SMART" id="SM00365">
    <property type="entry name" value="LRR_SD22"/>
    <property type="match status" value="3"/>
</dbReference>
<evidence type="ECO:0000256" key="1">
    <source>
        <dbReference type="ARBA" id="ARBA00004138"/>
    </source>
</evidence>
<reference evidence="12" key="1">
    <citation type="journal article" date="2013" name="Genome Biol.">
        <title>Draft genome of the mountain pine beetle, Dendroctonus ponderosae Hopkins, a major forest pest.</title>
        <authorList>
            <person name="Keeling C.I."/>
            <person name="Yuen M.M."/>
            <person name="Liao N.Y."/>
            <person name="Docking T.R."/>
            <person name="Chan S.K."/>
            <person name="Taylor G.A."/>
            <person name="Palmquist D.L."/>
            <person name="Jackman S.D."/>
            <person name="Nguyen A."/>
            <person name="Li M."/>
            <person name="Henderson H."/>
            <person name="Janes J.K."/>
            <person name="Zhao Y."/>
            <person name="Pandoh P."/>
            <person name="Moore R."/>
            <person name="Sperling F.A."/>
            <person name="Huber D.P."/>
            <person name="Birol I."/>
            <person name="Jones S.J."/>
            <person name="Bohlmann J."/>
        </authorList>
    </citation>
    <scope>NUCLEOTIDE SEQUENCE</scope>
</reference>
<dbReference type="Proteomes" id="UP000019118">
    <property type="component" value="Unassembled WGS sequence"/>
</dbReference>
<keyword evidence="4" id="KW-0433">Leucine-rich repeat</keyword>
<dbReference type="GO" id="GO:0005929">
    <property type="term" value="C:cilium"/>
    <property type="evidence" value="ECO:0007669"/>
    <property type="project" value="UniProtKB-SubCell"/>
</dbReference>
<keyword evidence="6" id="KW-0969">Cilium</keyword>
<keyword evidence="9" id="KW-0175">Coiled coil</keyword>
<evidence type="ECO:0000256" key="9">
    <source>
        <dbReference type="SAM" id="Coils"/>
    </source>
</evidence>
<dbReference type="GeneID" id="109544008"/>
<protein>
    <recommendedName>
        <fullName evidence="10">Dynein axonemal assembly factor 11-like CS domain-containing protein</fullName>
    </recommendedName>
</protein>
<evidence type="ECO:0000259" key="10">
    <source>
        <dbReference type="Pfam" id="PF23602"/>
    </source>
</evidence>
<dbReference type="Pfam" id="PF14580">
    <property type="entry name" value="LRR_9"/>
    <property type="match status" value="1"/>
</dbReference>
<dbReference type="CTD" id="33130"/>
<reference evidence="11" key="2">
    <citation type="submission" date="2024-08" db="UniProtKB">
        <authorList>
            <consortium name="EnsemblMetazoa"/>
        </authorList>
    </citation>
    <scope>IDENTIFICATION</scope>
</reference>
<evidence type="ECO:0000256" key="6">
    <source>
        <dbReference type="ARBA" id="ARBA00023069"/>
    </source>
</evidence>